<accession>A0AA85JR76</accession>
<evidence type="ECO:0000313" key="4">
    <source>
        <dbReference type="WBParaSite" id="TREG1_46400.1"/>
    </source>
</evidence>
<dbReference type="InterPro" id="IPR000477">
    <property type="entry name" value="RT_dom"/>
</dbReference>
<dbReference type="SUPFAM" id="SSF56672">
    <property type="entry name" value="DNA/RNA polymerases"/>
    <property type="match status" value="1"/>
</dbReference>
<feature type="domain" description="Reverse transcriptase" evidence="2">
    <location>
        <begin position="388"/>
        <end position="666"/>
    </location>
</feature>
<dbReference type="InterPro" id="IPR045609">
    <property type="entry name" value="DUF6451"/>
</dbReference>
<dbReference type="Pfam" id="PF00078">
    <property type="entry name" value="RVT_1"/>
    <property type="match status" value="1"/>
</dbReference>
<dbReference type="Pfam" id="PF20049">
    <property type="entry name" value="DUF6451"/>
    <property type="match status" value="1"/>
</dbReference>
<organism evidence="3 4">
    <name type="scientific">Trichobilharzia regenti</name>
    <name type="common">Nasal bird schistosome</name>
    <dbReference type="NCBI Taxonomy" id="157069"/>
    <lineage>
        <taxon>Eukaryota</taxon>
        <taxon>Metazoa</taxon>
        <taxon>Spiralia</taxon>
        <taxon>Lophotrochozoa</taxon>
        <taxon>Platyhelminthes</taxon>
        <taxon>Trematoda</taxon>
        <taxon>Digenea</taxon>
        <taxon>Strigeidida</taxon>
        <taxon>Schistosomatoidea</taxon>
        <taxon>Schistosomatidae</taxon>
        <taxon>Trichobilharzia</taxon>
    </lineage>
</organism>
<dbReference type="Proteomes" id="UP000050795">
    <property type="component" value="Unassembled WGS sequence"/>
</dbReference>
<proteinExistence type="predicted"/>
<reference evidence="4" key="2">
    <citation type="submission" date="2023-11" db="UniProtKB">
        <authorList>
            <consortium name="WormBaseParasite"/>
        </authorList>
    </citation>
    <scope>IDENTIFICATION</scope>
</reference>
<evidence type="ECO:0000313" key="3">
    <source>
        <dbReference type="Proteomes" id="UP000050795"/>
    </source>
</evidence>
<dbReference type="AlphaFoldDB" id="A0AA85JR76"/>
<sequence>MDNTPAGDMKILMGDMNAKLGPDNTGRELIMGREALGEMNENGELFADFCAFNELVIGGSVYKHKDIHKATWVSPDGQTKNQIDFISISRKWRRSLLDTKARRGADVGSDHYLVQGTIQIKLKAFRETGAADKPQAKFNTQKLKDQATKDIFIANIRDRAETQINTSEKVGVEKHWENLKTVWSQTCMEVLGRKKRQDEQWLTTDTWKLIEERGTVKQKIIQCTDEQQKQELNASYNTLNKRVKKSAREDKRKYYETMANEAEQAAGKGDLPTLYQTTRHLSGKSSTQIKPLKDDNGKSITKEVEQRKHWAEHFKGLLNRSPPKTRPTIPTTEAELPVNIDPPTKSEVLNAIKMLKAEKAAGTDGIPAEALKIDPETTADLMTPLLEKVWKEGKVPEDWKNGYLFKLPKKGDLSQCKNWRGIMLLSIPSKILSRIILERIKQTLDEKLRPEQAGFRRNKSCIDQIATLRIIIEQSLEWQSPLYLNFIDFEKAFDSVDREVIWQLLRYYGVPSTIIHLIQQLYDNAACQVIHNGKLTESFEVRTGVRQGCLLSPMIFLIAVDWTMKQTTATNEGTSIKWTDTKDLEDLDFADDICLISHKLEDMQVKSNKLAEEASKIGLQVNIDKTEVMKIPGQQQQQQQQQQTTISINGRNLKVKTSFTYLGSIVSTTGGTDENIKARIGKARQAFITLKSVWRSTSLIIKNKIHIFNSNVKSVLLYGSETWRVIKSISNKLQTFINSCLRSILKIRWPEKISNRDLWQ</sequence>
<dbReference type="InterPro" id="IPR043502">
    <property type="entry name" value="DNA/RNA_pol_sf"/>
</dbReference>
<keyword evidence="3" id="KW-1185">Reference proteome</keyword>
<dbReference type="WBParaSite" id="TREG1_46400.1">
    <property type="protein sequence ID" value="TREG1_46400.1"/>
    <property type="gene ID" value="TREG1_46400"/>
</dbReference>
<protein>
    <recommendedName>
        <fullName evidence="2">Reverse transcriptase domain-containing protein</fullName>
    </recommendedName>
</protein>
<dbReference type="PANTHER" id="PTHR47027:SF25">
    <property type="entry name" value="REVERSE TRANSCRIPTASE DOMAIN-CONTAINING PROTEIN"/>
    <property type="match status" value="1"/>
</dbReference>
<dbReference type="PROSITE" id="PS50878">
    <property type="entry name" value="RT_POL"/>
    <property type="match status" value="1"/>
</dbReference>
<dbReference type="Gene3D" id="3.60.10.10">
    <property type="entry name" value="Endonuclease/exonuclease/phosphatase"/>
    <property type="match status" value="1"/>
</dbReference>
<reference evidence="3" key="1">
    <citation type="submission" date="2022-06" db="EMBL/GenBank/DDBJ databases">
        <authorList>
            <person name="Berger JAMES D."/>
            <person name="Berger JAMES D."/>
        </authorList>
    </citation>
    <scope>NUCLEOTIDE SEQUENCE [LARGE SCALE GENOMIC DNA]</scope>
</reference>
<dbReference type="PANTHER" id="PTHR47027">
    <property type="entry name" value="REVERSE TRANSCRIPTASE DOMAIN-CONTAINING PROTEIN"/>
    <property type="match status" value="1"/>
</dbReference>
<evidence type="ECO:0000259" key="2">
    <source>
        <dbReference type="PROSITE" id="PS50878"/>
    </source>
</evidence>
<dbReference type="CDD" id="cd01650">
    <property type="entry name" value="RT_nLTR_like"/>
    <property type="match status" value="1"/>
</dbReference>
<feature type="region of interest" description="Disordered" evidence="1">
    <location>
        <begin position="317"/>
        <end position="341"/>
    </location>
</feature>
<dbReference type="InterPro" id="IPR036691">
    <property type="entry name" value="Endo/exonu/phosph_ase_sf"/>
</dbReference>
<dbReference type="SUPFAM" id="SSF56219">
    <property type="entry name" value="DNase I-like"/>
    <property type="match status" value="1"/>
</dbReference>
<evidence type="ECO:0000256" key="1">
    <source>
        <dbReference type="SAM" id="MobiDB-lite"/>
    </source>
</evidence>
<name>A0AA85JR76_TRIRE</name>